<organism evidence="3 4">
    <name type="scientific">Streblomastix strix</name>
    <dbReference type="NCBI Taxonomy" id="222440"/>
    <lineage>
        <taxon>Eukaryota</taxon>
        <taxon>Metamonada</taxon>
        <taxon>Preaxostyla</taxon>
        <taxon>Oxymonadida</taxon>
        <taxon>Streblomastigidae</taxon>
        <taxon>Streblomastix</taxon>
    </lineage>
</organism>
<feature type="region of interest" description="Disordered" evidence="2">
    <location>
        <begin position="1308"/>
        <end position="1336"/>
    </location>
</feature>
<evidence type="ECO:0000256" key="1">
    <source>
        <dbReference type="SAM" id="Coils"/>
    </source>
</evidence>
<feature type="region of interest" description="Disordered" evidence="2">
    <location>
        <begin position="871"/>
        <end position="900"/>
    </location>
</feature>
<feature type="coiled-coil region" evidence="1">
    <location>
        <begin position="631"/>
        <end position="658"/>
    </location>
</feature>
<feature type="compositionally biased region" description="Low complexity" evidence="2">
    <location>
        <begin position="1140"/>
        <end position="1163"/>
    </location>
</feature>
<feature type="region of interest" description="Disordered" evidence="2">
    <location>
        <begin position="1370"/>
        <end position="1394"/>
    </location>
</feature>
<feature type="region of interest" description="Disordered" evidence="2">
    <location>
        <begin position="1470"/>
        <end position="1527"/>
    </location>
</feature>
<protein>
    <recommendedName>
        <fullName evidence="5">IQ calmodulin-binding motif family protein</fullName>
    </recommendedName>
</protein>
<feature type="coiled-coil region" evidence="1">
    <location>
        <begin position="978"/>
        <end position="1005"/>
    </location>
</feature>
<feature type="compositionally biased region" description="Low complexity" evidence="2">
    <location>
        <begin position="1181"/>
        <end position="1198"/>
    </location>
</feature>
<sequence>MRKGSPNVVQKLSNVSQTQKDYMDSKDRTITAYSTERGESTINSEQSPKNSIEQQLNKILFDTSNLRGRVSPCETKVITRPELRVYIDLNEKEQLDTIEANISKSDNKIPSSLLNENNPITNNTINNYYAQQNGDDRKYFFTSINHQITQGRLASTSSAAASIAFKRFKSKKKQNPDIINRLITIIVTITIIKRVKEDYISQFQGWEERIETKISIITFPYIEYKKSKKLMKHPIRSTSRTSVEYSYTDTNDKERPYSPGALLQKLLYDADMLKRITRKNEKRRNKRMRLKLGKEKRLVKKTVIRTIKVKKIRMVKKKRIIVETIQEEDETEWDEQKNKEVKYEEYEIPEEYEEEIQQEEVIEVEEDQEDIVDSEGNKIDEDSDDRKINQQQSTEPQYSIEELIARDRAAKTIQGFIRRILARRKWKKNIAIVMKSIYNTYVQIHYFRYWRFKFVKYKKQMSLISKIIVRKHYLIVLRAVIDRWIQVAGPRILLKRTFNSVRVKRFMLRRQCTRLFIYWAAWAEYRRNIRQRAIMYFRQEEGFIPVLQSKWANVPFLDILRKKYFHKDIIERVLMRFQFVRVIPPIFARWIIFVVQRRSRIEARKMGQKNQQKHIFYAWKKCVQHLIRLRRRKMAEQAEEEEDHLDELMIDLAKFETTMQGKRDARMKDVDAFIREMNRIQNASLELELNSQIRKSNNPQSLQQLFASPNDGTINEIGVSIIPTEEQGQSSKEEEEEDRRWLQEQRRKEIIQKILKNQQYLIKGKEDIKDKNIKGINMSIFGFEDEEEDEDEIKLRRRLELREQKKLERKMELLDFGDEEEEKTKKRRTKLKDLKSQFSPTYTTAPQLPYADELAKIQNEIFQTNSPFELQNEQQQNNQQKEDKPHKILSQSGSLTPMQPPVLSKLAKSQFNIPYFTTLSPANQLKQQLQEQQEQQQQQLEKNRKNKHVKDAVEDSIDEQAEIIQHFYDPSAPTGEKRYKLLNMQEDYENELNQQEEKIQYQQEMENKQLLEQFDNQQINQKGIDNQYLIGAQKLGGKKGRRVSLLSQKSMEKQYLSASIGTLRSTSGKSVQQQSIKGSQQQLIKSKPEKKQLNEIMKEKANQAHSEQPDEQDSTKTNTQGSIDSKKKQQLRSSTDQHPKQTSKSSIQKQQQTKKGQEQQQQTKQDHQQTLRSQQTPNPKQGQSIQSSRSIKSVSNQSAKLSKTQLSAINESRKRLSLQDTYGSSILQQTLPMPIISAPQQVENPIVIPNEPTDLILEDSVLEKKAMKKLNKAIQSPSMNWDEIMLTMKKLSIVKSTEDEKRMISKIHERENNNQKQEQMEQINRKKEKQLESQQSGLVSIETTSLKDKFPRNSSSVLRQASLATVFHNQQRDQNTSLPPLSAKQGQQSTNKPQKYSSLLNQMQLNNSKWKLVSNTVAAANEFGNTQTAQQEQNEQMRLVRERLFNQFSGQKQQLGNLMNVVKKIKTQQQDQEQQIDEEEEDLIYDDSNSPRYDDEQGSDEYQDQNYGSQYQFDDYNYQNQSNQDQE</sequence>
<accession>A0A5J4X0A4</accession>
<evidence type="ECO:0000313" key="3">
    <source>
        <dbReference type="EMBL" id="KAA6400232.1"/>
    </source>
</evidence>
<name>A0A5J4X0A4_9EUKA</name>
<gene>
    <name evidence="3" type="ORF">EZS28_004237</name>
</gene>
<comment type="caution">
    <text evidence="3">The sequence shown here is derived from an EMBL/GenBank/DDBJ whole genome shotgun (WGS) entry which is preliminary data.</text>
</comment>
<keyword evidence="1" id="KW-0175">Coiled coil</keyword>
<dbReference type="EMBL" id="SNRW01000596">
    <property type="protein sequence ID" value="KAA6400232.1"/>
    <property type="molecule type" value="Genomic_DNA"/>
</dbReference>
<feature type="compositionally biased region" description="Polar residues" evidence="2">
    <location>
        <begin position="1171"/>
        <end position="1180"/>
    </location>
</feature>
<proteinExistence type="predicted"/>
<evidence type="ECO:0000313" key="4">
    <source>
        <dbReference type="Proteomes" id="UP000324800"/>
    </source>
</evidence>
<dbReference type="Proteomes" id="UP000324800">
    <property type="component" value="Unassembled WGS sequence"/>
</dbReference>
<dbReference type="PROSITE" id="PS50096">
    <property type="entry name" value="IQ"/>
    <property type="match status" value="1"/>
</dbReference>
<feature type="region of interest" description="Disordered" evidence="2">
    <location>
        <begin position="1"/>
        <end position="21"/>
    </location>
</feature>
<feature type="compositionally biased region" description="Basic and acidic residues" evidence="2">
    <location>
        <begin position="1086"/>
        <end position="1102"/>
    </location>
</feature>
<dbReference type="OrthoDB" id="10691686at2759"/>
<feature type="compositionally biased region" description="Low complexity" evidence="2">
    <location>
        <begin position="1509"/>
        <end position="1527"/>
    </location>
</feature>
<feature type="compositionally biased region" description="Polar residues" evidence="2">
    <location>
        <begin position="7"/>
        <end position="20"/>
    </location>
</feature>
<evidence type="ECO:0000256" key="2">
    <source>
        <dbReference type="SAM" id="MobiDB-lite"/>
    </source>
</evidence>
<feature type="compositionally biased region" description="Acidic residues" evidence="2">
    <location>
        <begin position="1474"/>
        <end position="1485"/>
    </location>
</feature>
<feature type="compositionally biased region" description="Low complexity" evidence="2">
    <location>
        <begin position="1067"/>
        <end position="1085"/>
    </location>
</feature>
<feature type="region of interest" description="Disordered" evidence="2">
    <location>
        <begin position="1063"/>
        <end position="1199"/>
    </location>
</feature>
<feature type="compositionally biased region" description="Low complexity" evidence="2">
    <location>
        <begin position="926"/>
        <end position="940"/>
    </location>
</feature>
<evidence type="ECO:0008006" key="5">
    <source>
        <dbReference type="Google" id="ProtNLM"/>
    </source>
</evidence>
<reference evidence="3 4" key="1">
    <citation type="submission" date="2019-03" db="EMBL/GenBank/DDBJ databases">
        <title>Single cell metagenomics reveals metabolic interactions within the superorganism composed of flagellate Streblomastix strix and complex community of Bacteroidetes bacteria on its surface.</title>
        <authorList>
            <person name="Treitli S.C."/>
            <person name="Kolisko M."/>
            <person name="Husnik F."/>
            <person name="Keeling P."/>
            <person name="Hampl V."/>
        </authorList>
    </citation>
    <scope>NUCLEOTIDE SEQUENCE [LARGE SCALE GENOMIC DNA]</scope>
    <source>
        <strain evidence="3">ST1C</strain>
    </source>
</reference>
<feature type="region of interest" description="Disordered" evidence="2">
    <location>
        <begin position="926"/>
        <end position="952"/>
    </location>
</feature>
<feature type="compositionally biased region" description="Basic and acidic residues" evidence="2">
    <location>
        <begin position="375"/>
        <end position="388"/>
    </location>
</feature>
<feature type="region of interest" description="Disordered" evidence="2">
    <location>
        <begin position="367"/>
        <end position="394"/>
    </location>
</feature>